<dbReference type="SUPFAM" id="SSF52540">
    <property type="entry name" value="P-loop containing nucleoside triphosphate hydrolases"/>
    <property type="match status" value="1"/>
</dbReference>
<dbReference type="PANTHER" id="PTHR22683">
    <property type="entry name" value="SPORULATION PROTEIN RELATED"/>
    <property type="match status" value="1"/>
</dbReference>
<dbReference type="PROSITE" id="PS50901">
    <property type="entry name" value="FTSK"/>
    <property type="match status" value="1"/>
</dbReference>
<keyword evidence="1 3" id="KW-0547">Nucleotide-binding</keyword>
<feature type="binding site" evidence="3">
    <location>
        <begin position="454"/>
        <end position="461"/>
    </location>
    <ligand>
        <name>ATP</name>
        <dbReference type="ChEBI" id="CHEBI:30616"/>
    </ligand>
</feature>
<name>A0ABR8EJC7_9CYAN</name>
<organism evidence="5 6">
    <name type="scientific">Planktothricoides raciborskii FACHB-1370</name>
    <dbReference type="NCBI Taxonomy" id="2949576"/>
    <lineage>
        <taxon>Bacteria</taxon>
        <taxon>Bacillati</taxon>
        <taxon>Cyanobacteriota</taxon>
        <taxon>Cyanophyceae</taxon>
        <taxon>Oscillatoriophycideae</taxon>
        <taxon>Oscillatoriales</taxon>
        <taxon>Oscillatoriaceae</taxon>
        <taxon>Planktothricoides</taxon>
    </lineage>
</organism>
<dbReference type="RefSeq" id="WP_190880122.1">
    <property type="nucleotide sequence ID" value="NZ_JACJSK010000048.1"/>
</dbReference>
<dbReference type="Gene3D" id="3.40.50.300">
    <property type="entry name" value="P-loop containing nucleotide triphosphate hydrolases"/>
    <property type="match status" value="1"/>
</dbReference>
<dbReference type="EMBL" id="JACJSK010000048">
    <property type="protein sequence ID" value="MBD2546828.1"/>
    <property type="molecule type" value="Genomic_DNA"/>
</dbReference>
<dbReference type="Pfam" id="PF01580">
    <property type="entry name" value="FtsK_SpoIIIE"/>
    <property type="match status" value="1"/>
</dbReference>
<evidence type="ECO:0000313" key="5">
    <source>
        <dbReference type="EMBL" id="MBD2546828.1"/>
    </source>
</evidence>
<dbReference type="InterPro" id="IPR027417">
    <property type="entry name" value="P-loop_NTPase"/>
</dbReference>
<protein>
    <recommendedName>
        <fullName evidence="4">FtsK domain-containing protein</fullName>
    </recommendedName>
</protein>
<dbReference type="Proteomes" id="UP000641954">
    <property type="component" value="Unassembled WGS sequence"/>
</dbReference>
<proteinExistence type="predicted"/>
<feature type="domain" description="FtsK" evidence="4">
    <location>
        <begin position="437"/>
        <end position="624"/>
    </location>
</feature>
<sequence>MMNHNRLSFEILPRRINEENTDSHQFCKELLQTQDQTLRSLVGIPSNLTVSLRYYYDPKSDSNCPELKTYLLIHPLADSQTEEIIEQVNVLLTKGKFSKFFALNRENNFSQFQPLTWVEFIGEVIKNQQFIEPHYYLPHFIESNSDHDMLDVWEVISGLDNRLILEITLQKYHNSSEKSSEKSLWVNAIQEMLVQLDKLTATKDHLLSTTIALYQKYQQLYAVGDLFQYSIKVLAENRGEASVVLRTLSEHATKETAHSKPCEIIIAKGQPGFAESLQATEKVEIANSIQWSGWQNFGQKLIREAIQPKKTGLAKFGDGSLSLTAKPSLPISGNSAPNQNPPGGSNIVVRGSSALAKFSAPPPACFVDLKPLSKLVTAQEISGFFRVAVPKNLLNQEMKTNIPVAKAEDLFKYYKGLLEQDPDTYRDTYIIGINDAGKPVISSWAETPHRLVAGVPGAGKTNFLNWVIFQFIYANPKGKIYIADFAGVDFQFLVKRLKANVEIITTIEACQQLVEKLHTEEYQKRMNLLETHEVQNIQQLREEEVEIERTLWIIDEAADIASASSKLQQQIENRLSEYARKGRKIGFHVIYCTQRPSTGIITPQVLDCCEERMVFRVNETFSESIVETPQAGRIPKEERGRAFLKNVGGGDNNGFVNTPLIQVPVGKKVNVSDTLWQNCVCT</sequence>
<accession>A0ABR8EJC7</accession>
<evidence type="ECO:0000256" key="3">
    <source>
        <dbReference type="PROSITE-ProRule" id="PRU00289"/>
    </source>
</evidence>
<reference evidence="5 6" key="1">
    <citation type="journal article" date="2020" name="ISME J.">
        <title>Comparative genomics reveals insights into cyanobacterial evolution and habitat adaptation.</title>
        <authorList>
            <person name="Chen M.Y."/>
            <person name="Teng W.K."/>
            <person name="Zhao L."/>
            <person name="Hu C.X."/>
            <person name="Zhou Y.K."/>
            <person name="Han B.P."/>
            <person name="Song L.R."/>
            <person name="Shu W.S."/>
        </authorList>
    </citation>
    <scope>NUCLEOTIDE SEQUENCE [LARGE SCALE GENOMIC DNA]</scope>
    <source>
        <strain evidence="5 6">FACHB-1370</strain>
    </source>
</reference>
<comment type="caution">
    <text evidence="5">The sequence shown here is derived from an EMBL/GenBank/DDBJ whole genome shotgun (WGS) entry which is preliminary data.</text>
</comment>
<evidence type="ECO:0000256" key="1">
    <source>
        <dbReference type="ARBA" id="ARBA00022741"/>
    </source>
</evidence>
<keyword evidence="2 3" id="KW-0067">ATP-binding</keyword>
<dbReference type="PANTHER" id="PTHR22683:SF1">
    <property type="entry name" value="TYPE VII SECRETION SYSTEM PROTEIN ESSC"/>
    <property type="match status" value="1"/>
</dbReference>
<dbReference type="InterPro" id="IPR050206">
    <property type="entry name" value="FtsK/SpoIIIE/SftA"/>
</dbReference>
<evidence type="ECO:0000256" key="2">
    <source>
        <dbReference type="ARBA" id="ARBA00022840"/>
    </source>
</evidence>
<keyword evidence="6" id="KW-1185">Reference proteome</keyword>
<evidence type="ECO:0000313" key="6">
    <source>
        <dbReference type="Proteomes" id="UP000641954"/>
    </source>
</evidence>
<evidence type="ECO:0000259" key="4">
    <source>
        <dbReference type="PROSITE" id="PS50901"/>
    </source>
</evidence>
<dbReference type="InterPro" id="IPR002543">
    <property type="entry name" value="FtsK_dom"/>
</dbReference>
<gene>
    <name evidence="5" type="ORF">H6G72_23925</name>
</gene>